<evidence type="ECO:0000313" key="3">
    <source>
        <dbReference type="EMBL" id="QMW79193.1"/>
    </source>
</evidence>
<dbReference type="EMBL" id="CP039126">
    <property type="protein sequence ID" value="QMW79193.1"/>
    <property type="molecule type" value="Genomic_DNA"/>
</dbReference>
<dbReference type="GeneID" id="75051779"/>
<evidence type="ECO:0000313" key="2">
    <source>
        <dbReference type="EMBL" id="QBE97587.1"/>
    </source>
</evidence>
<protein>
    <submittedName>
        <fullName evidence="3">GNAT family N-acetyltransferase</fullName>
    </submittedName>
</protein>
<dbReference type="SUPFAM" id="SSF55729">
    <property type="entry name" value="Acyl-CoA N-acyltransferases (Nat)"/>
    <property type="match status" value="1"/>
</dbReference>
<feature type="domain" description="N-acetyltransferase" evidence="1">
    <location>
        <begin position="109"/>
        <end position="250"/>
    </location>
</feature>
<dbReference type="KEGG" id="bpro:PMF13cell1_03150"/>
<keyword evidence="3" id="KW-0808">Transferase</keyword>
<dbReference type="RefSeq" id="WP_018596046.1">
    <property type="nucleotide sequence ID" value="NZ_AP031416.1"/>
</dbReference>
<dbReference type="GO" id="GO:0016747">
    <property type="term" value="F:acyltransferase activity, transferring groups other than amino-acyl groups"/>
    <property type="evidence" value="ECO:0007669"/>
    <property type="project" value="InterPro"/>
</dbReference>
<proteinExistence type="predicted"/>
<dbReference type="CDD" id="cd04301">
    <property type="entry name" value="NAT_SF"/>
    <property type="match status" value="1"/>
</dbReference>
<reference evidence="2 4" key="1">
    <citation type="submission" date="2019-01" db="EMBL/GenBank/DDBJ databases">
        <title>PMF-metabolizing Aryl O-demethylase.</title>
        <authorList>
            <person name="Kim M."/>
        </authorList>
    </citation>
    <scope>NUCLEOTIDE SEQUENCE [LARGE SCALE GENOMIC DNA]</scope>
    <source>
        <strain evidence="2 4">PMF1</strain>
    </source>
</reference>
<organism evidence="2 4">
    <name type="scientific">Blautia producta</name>
    <dbReference type="NCBI Taxonomy" id="33035"/>
    <lineage>
        <taxon>Bacteria</taxon>
        <taxon>Bacillati</taxon>
        <taxon>Bacillota</taxon>
        <taxon>Clostridia</taxon>
        <taxon>Lachnospirales</taxon>
        <taxon>Lachnospiraceae</taxon>
        <taxon>Blautia</taxon>
    </lineage>
</organism>
<dbReference type="PROSITE" id="PS51186">
    <property type="entry name" value="GNAT"/>
    <property type="match status" value="1"/>
</dbReference>
<gene>
    <name evidence="3" type="ORF">E5259_17190</name>
    <name evidence="2" type="ORF">PMF13cell1_03150</name>
</gene>
<dbReference type="Gene3D" id="3.40.630.30">
    <property type="match status" value="1"/>
</dbReference>
<dbReference type="Proteomes" id="UP000289794">
    <property type="component" value="Chromosome"/>
</dbReference>
<name>A0A4P6M2K7_9FIRM</name>
<dbReference type="Proteomes" id="UP000515789">
    <property type="component" value="Chromosome"/>
</dbReference>
<dbReference type="Pfam" id="PF00583">
    <property type="entry name" value="Acetyltransf_1"/>
    <property type="match status" value="1"/>
</dbReference>
<accession>A0A4P6M2K7</accession>
<dbReference type="InterPro" id="IPR000182">
    <property type="entry name" value="GNAT_dom"/>
</dbReference>
<dbReference type="AlphaFoldDB" id="A0A4P6M2K7"/>
<evidence type="ECO:0000313" key="5">
    <source>
        <dbReference type="Proteomes" id="UP000515789"/>
    </source>
</evidence>
<reference evidence="3 5" key="2">
    <citation type="submission" date="2019-04" db="EMBL/GenBank/DDBJ databases">
        <authorList>
            <person name="Schori C."/>
            <person name="Ahrens C."/>
        </authorList>
    </citation>
    <scope>NUCLEOTIDE SEQUENCE [LARGE SCALE GENOMIC DNA]</scope>
    <source>
        <strain evidence="3 5">DSM 2950</strain>
    </source>
</reference>
<evidence type="ECO:0000259" key="1">
    <source>
        <dbReference type="PROSITE" id="PS51186"/>
    </source>
</evidence>
<evidence type="ECO:0000313" key="4">
    <source>
        <dbReference type="Proteomes" id="UP000289794"/>
    </source>
</evidence>
<sequence length="250" mass="27830">MDKIEMMAVVKGHLADFLECETEIFEQRGLVFHNAGKRAEGYQNPFFQVISLGETIVAAVSPSVRPIAKKLLTGKSREEIFECPLLYGQSIYYIPDAKGNRRTELLPGYTYRELEGDALGQLLGIKGFDNSLMFDERGRTGTHIVFYAERNGEIAGLAGASIESDRVWEIGVDVMEKYRKGGLASVLVNHLMHDILERDILPIYCAASSNAASQAAAFRAGFQPCWISTYKNILDGSSGYDELVRRLYAE</sequence>
<dbReference type="EMBL" id="CP035945">
    <property type="protein sequence ID" value="QBE97587.1"/>
    <property type="molecule type" value="Genomic_DNA"/>
</dbReference>
<dbReference type="InterPro" id="IPR016181">
    <property type="entry name" value="Acyl_CoA_acyltransferase"/>
</dbReference>